<dbReference type="AlphaFoldDB" id="A0A177FA19"/>
<evidence type="ECO:0000256" key="1">
    <source>
        <dbReference type="SAM" id="MobiDB-lite"/>
    </source>
</evidence>
<feature type="compositionally biased region" description="Low complexity" evidence="1">
    <location>
        <begin position="296"/>
        <end position="309"/>
    </location>
</feature>
<keyword evidence="2" id="KW-0812">Transmembrane</keyword>
<keyword evidence="2" id="KW-1133">Transmembrane helix</keyword>
<feature type="compositionally biased region" description="Basic and acidic residues" evidence="1">
    <location>
        <begin position="361"/>
        <end position="371"/>
    </location>
</feature>
<organism evidence="3 4">
    <name type="scientific">Fonsecaea monophora</name>
    <dbReference type="NCBI Taxonomy" id="254056"/>
    <lineage>
        <taxon>Eukaryota</taxon>
        <taxon>Fungi</taxon>
        <taxon>Dikarya</taxon>
        <taxon>Ascomycota</taxon>
        <taxon>Pezizomycotina</taxon>
        <taxon>Eurotiomycetes</taxon>
        <taxon>Chaetothyriomycetidae</taxon>
        <taxon>Chaetothyriales</taxon>
        <taxon>Herpotrichiellaceae</taxon>
        <taxon>Fonsecaea</taxon>
    </lineage>
</organism>
<evidence type="ECO:0000313" key="4">
    <source>
        <dbReference type="Proteomes" id="UP000077002"/>
    </source>
</evidence>
<dbReference type="OrthoDB" id="4161683at2759"/>
<proteinExistence type="predicted"/>
<feature type="transmembrane region" description="Helical" evidence="2">
    <location>
        <begin position="12"/>
        <end position="32"/>
    </location>
</feature>
<feature type="transmembrane region" description="Helical" evidence="2">
    <location>
        <begin position="145"/>
        <end position="164"/>
    </location>
</feature>
<protein>
    <submittedName>
        <fullName evidence="3">Uncharacterized protein</fullName>
    </submittedName>
</protein>
<accession>A0A177FA19</accession>
<feature type="transmembrane region" description="Helical" evidence="2">
    <location>
        <begin position="105"/>
        <end position="125"/>
    </location>
</feature>
<comment type="caution">
    <text evidence="3">The sequence shown here is derived from an EMBL/GenBank/DDBJ whole genome shotgun (WGS) entry which is preliminary data.</text>
</comment>
<dbReference type="RefSeq" id="XP_022512987.1">
    <property type="nucleotide sequence ID" value="XM_022654620.1"/>
</dbReference>
<evidence type="ECO:0000256" key="2">
    <source>
        <dbReference type="SAM" id="Phobius"/>
    </source>
</evidence>
<keyword evidence="4" id="KW-1185">Reference proteome</keyword>
<keyword evidence="2" id="KW-0472">Membrane</keyword>
<dbReference type="EMBL" id="LVKK01000027">
    <property type="protein sequence ID" value="OAG41035.1"/>
    <property type="molecule type" value="Genomic_DNA"/>
</dbReference>
<reference evidence="3 4" key="1">
    <citation type="submission" date="2016-03" db="EMBL/GenBank/DDBJ databases">
        <title>Draft genome sequence of the Fonsecaea monophora CBS 269.37.</title>
        <authorList>
            <person name="Bombassaro A."/>
            <person name="Vinicius W.A."/>
            <person name="De Hoog S."/>
            <person name="Sun J."/>
            <person name="Souza E.M."/>
            <person name="Raittz R.T."/>
            <person name="Costa F."/>
            <person name="Leao A.C."/>
            <person name="Tadra-Sfeir M.Z."/>
            <person name="Baura V."/>
            <person name="Balsanelli E."/>
            <person name="Pedrosa F.O."/>
            <person name="Moreno L.F."/>
            <person name="Steffens M.B."/>
            <person name="Xi L."/>
            <person name="Bocca A.L."/>
            <person name="Felipe M.S."/>
            <person name="Teixeira M."/>
            <person name="Telles Filho F.Q."/>
            <person name="Azevedo C.M."/>
            <person name="Gomes R."/>
            <person name="Vicente V.A."/>
        </authorList>
    </citation>
    <scope>NUCLEOTIDE SEQUENCE [LARGE SCALE GENOMIC DNA]</scope>
    <source>
        <strain evidence="3 4">CBS 269.37</strain>
    </source>
</reference>
<feature type="region of interest" description="Disordered" evidence="1">
    <location>
        <begin position="350"/>
        <end position="382"/>
    </location>
</feature>
<feature type="region of interest" description="Disordered" evidence="1">
    <location>
        <begin position="295"/>
        <end position="325"/>
    </location>
</feature>
<dbReference type="GeneID" id="34599817"/>
<gene>
    <name evidence="3" type="ORF">AYO21_04648</name>
</gene>
<name>A0A177FA19_9EURO</name>
<evidence type="ECO:0000313" key="3">
    <source>
        <dbReference type="EMBL" id="OAG41035.1"/>
    </source>
</evidence>
<dbReference type="Proteomes" id="UP000077002">
    <property type="component" value="Unassembled WGS sequence"/>
</dbReference>
<sequence length="382" mass="42582">MHQLPRPASFRGLILLVAAFDLLLTSTTSYILPSLDAVFSLPDSLWLWAWSARESFQDRCLICLSLNFALWICDVMESGHLFSWTVSVHARPSHAVSLAPWDTTALLFLQAGFFASTVSNITFALRLRELRISTFVYQVVQTKELFLELSLLCFYALLAIRIASKCCANGLEVSRDLPTCTNLVYECQVPVYCGGPDPFKVPAPGSFPVTDPHNHLESTEFALVESFSNPMTGDGRSSPTPFINRARASARESVFYLPPPVKLSRPTMRARRAFRRVNHDNQRVDNGALTFDTCVTTDDSSSSYSSATDSDYDADTESMSKEQVRPRDVLHHNATATATAKNVTDHMRALTEQPAQLGPPRRSDRLGRRNAWDWTNIPAVQG</sequence>